<feature type="compositionally biased region" description="Polar residues" evidence="2">
    <location>
        <begin position="255"/>
        <end position="264"/>
    </location>
</feature>
<feature type="compositionally biased region" description="Polar residues" evidence="2">
    <location>
        <begin position="370"/>
        <end position="381"/>
    </location>
</feature>
<feature type="region of interest" description="Disordered" evidence="2">
    <location>
        <begin position="348"/>
        <end position="434"/>
    </location>
</feature>
<evidence type="ECO:0000313" key="3">
    <source>
        <dbReference type="EMBL" id="OBZ89257.1"/>
    </source>
</evidence>
<gene>
    <name evidence="3" type="primary">CCDC6</name>
    <name evidence="3" type="ORF">A0J61_02702</name>
</gene>
<dbReference type="STRING" id="101091.A0A1C7NJF6"/>
<protein>
    <submittedName>
        <fullName evidence="3">Coiled-coil domain-containing protein 6</fullName>
    </submittedName>
</protein>
<accession>A0A1C7NJF6</accession>
<organism evidence="3 4">
    <name type="scientific">Choanephora cucurbitarum</name>
    <dbReference type="NCBI Taxonomy" id="101091"/>
    <lineage>
        <taxon>Eukaryota</taxon>
        <taxon>Fungi</taxon>
        <taxon>Fungi incertae sedis</taxon>
        <taxon>Mucoromycota</taxon>
        <taxon>Mucoromycotina</taxon>
        <taxon>Mucoromycetes</taxon>
        <taxon>Mucorales</taxon>
        <taxon>Mucorineae</taxon>
        <taxon>Choanephoraceae</taxon>
        <taxon>Choanephoroideae</taxon>
        <taxon>Choanephora</taxon>
    </lineage>
</organism>
<feature type="compositionally biased region" description="Low complexity" evidence="2">
    <location>
        <begin position="398"/>
        <end position="409"/>
    </location>
</feature>
<feature type="coiled-coil region" evidence="1">
    <location>
        <begin position="103"/>
        <end position="130"/>
    </location>
</feature>
<dbReference type="Pfam" id="PF09755">
    <property type="entry name" value="DUF2046"/>
    <property type="match status" value="1"/>
</dbReference>
<keyword evidence="1" id="KW-0175">Coiled coil</keyword>
<dbReference type="EMBL" id="LUGH01000105">
    <property type="protein sequence ID" value="OBZ89257.1"/>
    <property type="molecule type" value="Genomic_DNA"/>
</dbReference>
<dbReference type="AlphaFoldDB" id="A0A1C7NJF6"/>
<sequence>MSDQGLSSTASSTLSSKFQSYDDENDKLLNEIRDNEQKFANSLREQLEKVRKDKAVLEADLKSRTKAYESNLNQFKTKNSQVLLFSFKESASQLDELMALDDLAALKDQVKKLHEKCTEQEAHIKKLEFELEMEQGHVNILKHDNKMLRQMAVDMNSMAEQEEEFISNRLLKKITGLKKEKGELLLQVEQEEEYMTNMLQKKLNQLQREKIDMENSLEQEQEYIVNKLQKQLESMKLQQQQQSQSQSSSPLLTVNPDTPSSSVSPVIAKKWTTSPNPVNETQNGTAEMLLSEIAVLKNKTTEMEKEFLMKMQQCNKYKSELIQLRKQAGLPTDDIPLDEGIPAVFRTVPPSPGRGGRIRRSTSTSSQRSMASEKNNLSNIPPLQLDANDSVIPPLIANRSRSNSSTSNSVPPKSARRVSGTLLSLASASHPNLQ</sequence>
<evidence type="ECO:0000256" key="2">
    <source>
        <dbReference type="SAM" id="MobiDB-lite"/>
    </source>
</evidence>
<feature type="region of interest" description="Disordered" evidence="2">
    <location>
        <begin position="235"/>
        <end position="282"/>
    </location>
</feature>
<dbReference type="InParanoid" id="A0A1C7NJF6"/>
<evidence type="ECO:0000313" key="4">
    <source>
        <dbReference type="Proteomes" id="UP000093000"/>
    </source>
</evidence>
<dbReference type="OrthoDB" id="78858at2759"/>
<feature type="compositionally biased region" description="Low complexity" evidence="2">
    <location>
        <begin position="235"/>
        <end position="252"/>
    </location>
</feature>
<dbReference type="PANTHER" id="PTHR15276">
    <property type="entry name" value="H4 D10S170 PROTEIN-RELATED"/>
    <property type="match status" value="1"/>
</dbReference>
<comment type="caution">
    <text evidence="3">The sequence shown here is derived from an EMBL/GenBank/DDBJ whole genome shotgun (WGS) entry which is preliminary data.</text>
</comment>
<evidence type="ECO:0000256" key="1">
    <source>
        <dbReference type="SAM" id="Coils"/>
    </source>
</evidence>
<dbReference type="InterPro" id="IPR019152">
    <property type="entry name" value="DUF2046"/>
</dbReference>
<feature type="compositionally biased region" description="Polar residues" evidence="2">
    <location>
        <begin position="271"/>
        <end position="282"/>
    </location>
</feature>
<name>A0A1C7NJF6_9FUNG</name>
<proteinExistence type="predicted"/>
<feature type="coiled-coil region" evidence="1">
    <location>
        <begin position="18"/>
        <end position="60"/>
    </location>
</feature>
<reference evidence="3 4" key="1">
    <citation type="submission" date="2016-03" db="EMBL/GenBank/DDBJ databases">
        <title>Choanephora cucurbitarum.</title>
        <authorList>
            <person name="Min B."/>
            <person name="Park H."/>
            <person name="Park J.-H."/>
            <person name="Shin H.-D."/>
            <person name="Choi I.-G."/>
        </authorList>
    </citation>
    <scope>NUCLEOTIDE SEQUENCE [LARGE SCALE GENOMIC DNA]</scope>
    <source>
        <strain evidence="3 4">KUS-F28377</strain>
    </source>
</reference>
<dbReference type="Proteomes" id="UP000093000">
    <property type="component" value="Unassembled WGS sequence"/>
</dbReference>
<keyword evidence="4" id="KW-1185">Reference proteome</keyword>
<feature type="compositionally biased region" description="Polar residues" evidence="2">
    <location>
        <begin position="421"/>
        <end position="434"/>
    </location>
</feature>
<dbReference type="PANTHER" id="PTHR15276:SF0">
    <property type="entry name" value="COILED-COIL DOMAIN-CONTAINING PROTEIN 6"/>
    <property type="match status" value="1"/>
</dbReference>